<dbReference type="InterPro" id="IPR023908">
    <property type="entry name" value="xxxLxxG_rpt"/>
</dbReference>
<evidence type="ECO:0008006" key="4">
    <source>
        <dbReference type="Google" id="ProtNLM"/>
    </source>
</evidence>
<organism evidence="2 3">
    <name type="scientific">Angustibacter luteus</name>
    <dbReference type="NCBI Taxonomy" id="658456"/>
    <lineage>
        <taxon>Bacteria</taxon>
        <taxon>Bacillati</taxon>
        <taxon>Actinomycetota</taxon>
        <taxon>Actinomycetes</taxon>
        <taxon>Kineosporiales</taxon>
        <taxon>Kineosporiaceae</taxon>
    </lineage>
</organism>
<keyword evidence="3" id="KW-1185">Reference proteome</keyword>
<dbReference type="RefSeq" id="WP_345717000.1">
    <property type="nucleotide sequence ID" value="NZ_BAABFP010000005.1"/>
</dbReference>
<protein>
    <recommendedName>
        <fullName evidence="4">Choice-of-anchor G family protein</fullName>
    </recommendedName>
</protein>
<evidence type="ECO:0000313" key="2">
    <source>
        <dbReference type="EMBL" id="MFC6006140.1"/>
    </source>
</evidence>
<feature type="signal peptide" evidence="1">
    <location>
        <begin position="1"/>
        <end position="30"/>
    </location>
</feature>
<gene>
    <name evidence="2" type="ORF">ACFQDO_03260</name>
</gene>
<dbReference type="Proteomes" id="UP001596189">
    <property type="component" value="Unassembled WGS sequence"/>
</dbReference>
<feature type="chain" id="PRO_5046518000" description="Choice-of-anchor G family protein" evidence="1">
    <location>
        <begin position="31"/>
        <end position="837"/>
    </location>
</feature>
<evidence type="ECO:0000313" key="3">
    <source>
        <dbReference type="Proteomes" id="UP001596189"/>
    </source>
</evidence>
<dbReference type="NCBIfam" id="TIGR03057">
    <property type="entry name" value="xxxLxxG_by_4"/>
    <property type="match status" value="4"/>
</dbReference>
<comment type="caution">
    <text evidence="2">The sequence shown here is derived from an EMBL/GenBank/DDBJ whole genome shotgun (WGS) entry which is preliminary data.</text>
</comment>
<keyword evidence="1" id="KW-0732">Signal</keyword>
<name>A0ABW1JAP4_9ACTN</name>
<accession>A0ABW1JAP4</accession>
<sequence length="837" mass="83060">MTRQRTAFRLALMGAAVPAALVLGAGPALAASDVTVSNTETIQAHLDATGKVKDKRVYEQLALTGSGKVEVSNPVSTDGLRNLDGFKGFDVKDGNMIANVDVNGEKRLRSVSNFTKDIPLTVEVSYTLDGKPVKPGDVVGKSGDLGVNYKVTNTTGKSGSVTFDDGTGKQVTKDEQVVIPMVGSLSTQLPSNFTEVASKQANIAGDGNGGTKLSFTMTLFPPIGSETAEFGYTARISDGVIPPASISALPLNPLESPSFSGGAESYKSGAATGAQLTDGAIQIDSNLLKLRDGANTLVAGLIKLQAGAHKLNDGLANDAAPGAALLADGASQLNTGVGVLVKGTKTAKAGSAKLAVGANLLAKGSAGLADGSDQVAAGAGDLADGLGLIVDGIDSLPTDIQSDPDFQRLQGALTTMQNKIGNSSDVPQPVQADTTLLGAINGVRYGLRSPAGVAHCDQTPNDADKSDDCGAADAVQIVSGKLSGAAAPGGPIAGWVDNGISVYKAIGCPQNPATPIPPVVPPTMLPSPPVPATCVDLANIVYGLGLPKGVLSPTDPGGLQAQTNAAAETLDQVQQGIGQLSNQTSATILGGLALIKLGVSNPACSLTNPTNPANPCGLKQAAGLVSVGINDLVAAIADQLGDVVNQAYEGAGDVADGAGQVADGAAVVAGGNAKLANGADDLNAGLGKINSGAGQLGDGAGQLSAGANKLSSGLGDAASGSGQLADGLDTAADGSTAIPEGAEQLSTEGTKVLIVKGKDTAQTFGEKYALIDAGAKRAQAESMAYGAPQGADGETAYSLEIAGADGESSRNWGRGLGALAIFAIAGGAAAAIRQKLV</sequence>
<dbReference type="Gene3D" id="1.10.287.950">
    <property type="entry name" value="Methyl-accepting chemotaxis protein"/>
    <property type="match status" value="1"/>
</dbReference>
<dbReference type="EMBL" id="JBHSRD010000002">
    <property type="protein sequence ID" value="MFC6006140.1"/>
    <property type="molecule type" value="Genomic_DNA"/>
</dbReference>
<evidence type="ECO:0000256" key="1">
    <source>
        <dbReference type="SAM" id="SignalP"/>
    </source>
</evidence>
<reference evidence="3" key="1">
    <citation type="journal article" date="2019" name="Int. J. Syst. Evol. Microbiol.">
        <title>The Global Catalogue of Microorganisms (GCM) 10K type strain sequencing project: providing services to taxonomists for standard genome sequencing and annotation.</title>
        <authorList>
            <consortium name="The Broad Institute Genomics Platform"/>
            <consortium name="The Broad Institute Genome Sequencing Center for Infectious Disease"/>
            <person name="Wu L."/>
            <person name="Ma J."/>
        </authorList>
    </citation>
    <scope>NUCLEOTIDE SEQUENCE [LARGE SCALE GENOMIC DNA]</scope>
    <source>
        <strain evidence="3">KACC 14249</strain>
    </source>
</reference>
<proteinExistence type="predicted"/>